<dbReference type="InterPro" id="IPR050863">
    <property type="entry name" value="CenT-Element_Derived"/>
</dbReference>
<organism evidence="6 7">
    <name type="scientific">Acanthoscelides obtectus</name>
    <name type="common">Bean weevil</name>
    <name type="synonym">Bruchus obtectus</name>
    <dbReference type="NCBI Taxonomy" id="200917"/>
    <lineage>
        <taxon>Eukaryota</taxon>
        <taxon>Metazoa</taxon>
        <taxon>Ecdysozoa</taxon>
        <taxon>Arthropoda</taxon>
        <taxon>Hexapoda</taxon>
        <taxon>Insecta</taxon>
        <taxon>Pterygota</taxon>
        <taxon>Neoptera</taxon>
        <taxon>Endopterygota</taxon>
        <taxon>Coleoptera</taxon>
        <taxon>Polyphaga</taxon>
        <taxon>Cucujiformia</taxon>
        <taxon>Chrysomeloidea</taxon>
        <taxon>Chrysomelidae</taxon>
        <taxon>Bruchinae</taxon>
        <taxon>Bruchini</taxon>
        <taxon>Acanthoscelides</taxon>
    </lineage>
</organism>
<dbReference type="InterPro" id="IPR004875">
    <property type="entry name" value="DDE_SF_endonuclease_dom"/>
</dbReference>
<dbReference type="EMBL" id="CAKOFQ010006706">
    <property type="protein sequence ID" value="CAH1963226.1"/>
    <property type="molecule type" value="Genomic_DNA"/>
</dbReference>
<dbReference type="Gene3D" id="3.30.420.10">
    <property type="entry name" value="Ribonuclease H-like superfamily/Ribonuclease H"/>
    <property type="match status" value="1"/>
</dbReference>
<evidence type="ECO:0000256" key="1">
    <source>
        <dbReference type="ARBA" id="ARBA00004123"/>
    </source>
</evidence>
<dbReference type="PANTHER" id="PTHR19303:SF16">
    <property type="entry name" value="JERKY PROTEIN HOMOLOG-LIKE"/>
    <property type="match status" value="1"/>
</dbReference>
<dbReference type="InterPro" id="IPR007889">
    <property type="entry name" value="HTH_Psq"/>
</dbReference>
<dbReference type="Pfam" id="PF04218">
    <property type="entry name" value="CENP-B_N"/>
    <property type="match status" value="1"/>
</dbReference>
<evidence type="ECO:0000259" key="5">
    <source>
        <dbReference type="PROSITE" id="PS51253"/>
    </source>
</evidence>
<keyword evidence="7" id="KW-1185">Reference proteome</keyword>
<evidence type="ECO:0000256" key="4">
    <source>
        <dbReference type="ARBA" id="ARBA00023242"/>
    </source>
</evidence>
<evidence type="ECO:0000256" key="3">
    <source>
        <dbReference type="ARBA" id="ARBA00023125"/>
    </source>
</evidence>
<dbReference type="InterPro" id="IPR036388">
    <property type="entry name" value="WH-like_DNA-bd_sf"/>
</dbReference>
<keyword evidence="4" id="KW-0539">Nucleus</keyword>
<dbReference type="SUPFAM" id="SSF46689">
    <property type="entry name" value="Homeodomain-like"/>
    <property type="match status" value="2"/>
</dbReference>
<proteinExistence type="inferred from homology"/>
<dbReference type="Pfam" id="PF03184">
    <property type="entry name" value="DDE_1"/>
    <property type="match status" value="1"/>
</dbReference>
<evidence type="ECO:0000256" key="2">
    <source>
        <dbReference type="ARBA" id="ARBA00010881"/>
    </source>
</evidence>
<accession>A0A9P0JXJ9</accession>
<dbReference type="Gene3D" id="1.10.10.10">
    <property type="entry name" value="Winged helix-like DNA-binding domain superfamily/Winged helix DNA-binding domain"/>
    <property type="match status" value="1"/>
</dbReference>
<comment type="caution">
    <text evidence="6">The sequence shown here is derived from an EMBL/GenBank/DDBJ whole genome shotgun (WGS) entry which is preliminary data.</text>
</comment>
<dbReference type="Pfam" id="PF03221">
    <property type="entry name" value="HTH_Tnp_Tc5"/>
    <property type="match status" value="1"/>
</dbReference>
<dbReference type="PROSITE" id="PS51253">
    <property type="entry name" value="HTH_CENPB"/>
    <property type="match status" value="1"/>
</dbReference>
<feature type="domain" description="HTH CENPB-type" evidence="5">
    <location>
        <begin position="68"/>
        <end position="140"/>
    </location>
</feature>
<dbReference type="InterPro" id="IPR009057">
    <property type="entry name" value="Homeodomain-like_sf"/>
</dbReference>
<gene>
    <name evidence="6" type="ORF">ACAOBT_LOCUS5083</name>
</gene>
<sequence>MSLSKRKRVVLSIKDKVDILERMKKGESAQSLSVVYGVGKSTISDIKKQSSAILTFASKLDCDAGCSKRKTMKRSANECLAEALFTWFSQKRSFGQPINGPWVCEKALDFNKKLGGDPKFSASQGWLDKFKSRHGIRQLDIQGEKLSADSSSACGFVTRFSEILREDGYDLELVYNADESGLFWKSLPSKTLASKREVSAPGYKSSKDRVTVMVCANATGSHRIPMLLIGKSKNPRAFKNAKIPLVYKNQSRAWMDRKIFVDWYDNTFIPEVKKFLEQVGKQSKPVLLVLDNAPSHPDAESLTRDGFKVIYLPPNVTSILQPMDQSVIETMKRNYRKQLLRRLLLKDNDDEKEKADSVIAFFKSINLKDGCYMVVEAWNLVSPSTLKKAWNKLLKKYYDDLNEPTVDLLPLNERHEETELVTEMLDTLESLKVREDCDEEDVLKWLNSDADDQGFPIVTDEEIIESVLSDPIVDDEEESVDDCALEPPTGPSHDEALKAVDVVFQWLERQEEVEVVQLLQLQKIKELALTRKINKMKQTKIGDFFKRT</sequence>
<dbReference type="OrthoDB" id="5919228at2759"/>
<dbReference type="GO" id="GO:0005634">
    <property type="term" value="C:nucleus"/>
    <property type="evidence" value="ECO:0007669"/>
    <property type="project" value="UniProtKB-SubCell"/>
</dbReference>
<keyword evidence="3" id="KW-0238">DNA-binding</keyword>
<evidence type="ECO:0000313" key="6">
    <source>
        <dbReference type="EMBL" id="CAH1963226.1"/>
    </source>
</evidence>
<protein>
    <recommendedName>
        <fullName evidence="5">HTH CENPB-type domain-containing protein</fullName>
    </recommendedName>
</protein>
<evidence type="ECO:0000313" key="7">
    <source>
        <dbReference type="Proteomes" id="UP001152888"/>
    </source>
</evidence>
<reference evidence="6" key="1">
    <citation type="submission" date="2022-03" db="EMBL/GenBank/DDBJ databases">
        <authorList>
            <person name="Sayadi A."/>
        </authorList>
    </citation>
    <scope>NUCLEOTIDE SEQUENCE</scope>
</reference>
<dbReference type="PANTHER" id="PTHR19303">
    <property type="entry name" value="TRANSPOSON"/>
    <property type="match status" value="1"/>
</dbReference>
<dbReference type="InterPro" id="IPR006600">
    <property type="entry name" value="HTH_CenpB_DNA-bd_dom"/>
</dbReference>
<comment type="similarity">
    <text evidence="2">Belongs to the tigger transposable element derived protein family.</text>
</comment>
<dbReference type="InterPro" id="IPR036397">
    <property type="entry name" value="RNaseH_sf"/>
</dbReference>
<name>A0A9P0JXJ9_ACAOB</name>
<comment type="subcellular location">
    <subcellularLocation>
        <location evidence="1">Nucleus</location>
    </subcellularLocation>
</comment>
<dbReference type="SMART" id="SM00674">
    <property type="entry name" value="CENPB"/>
    <property type="match status" value="1"/>
</dbReference>
<dbReference type="AlphaFoldDB" id="A0A9P0JXJ9"/>
<dbReference type="Proteomes" id="UP001152888">
    <property type="component" value="Unassembled WGS sequence"/>
</dbReference>
<dbReference type="GO" id="GO:0003677">
    <property type="term" value="F:DNA binding"/>
    <property type="evidence" value="ECO:0007669"/>
    <property type="project" value="UniProtKB-KW"/>
</dbReference>
<dbReference type="Gene3D" id="1.10.10.60">
    <property type="entry name" value="Homeodomain-like"/>
    <property type="match status" value="1"/>
</dbReference>